<comment type="similarity">
    <text evidence="2">Belongs to the TspO/BZRP family.</text>
</comment>
<evidence type="ECO:0000256" key="6">
    <source>
        <dbReference type="SAM" id="Phobius"/>
    </source>
</evidence>
<evidence type="ECO:0000313" key="7">
    <source>
        <dbReference type="EMBL" id="GIG31734.1"/>
    </source>
</evidence>
<dbReference type="Proteomes" id="UP000577956">
    <property type="component" value="Unassembled WGS sequence"/>
</dbReference>
<dbReference type="FunFam" id="1.20.1260.100:FF:000001">
    <property type="entry name" value="translocator protein 2"/>
    <property type="match status" value="1"/>
</dbReference>
<reference evidence="8 9" key="1">
    <citation type="submission" date="2020-07" db="EMBL/GenBank/DDBJ databases">
        <title>Sequencing the genomes of 1000 actinobacteria strains.</title>
        <authorList>
            <person name="Klenk H.-P."/>
        </authorList>
    </citation>
    <scope>NUCLEOTIDE SEQUENCE [LARGE SCALE GENOMIC DNA]</scope>
    <source>
        <strain evidence="8 9">DSM 24482</strain>
    </source>
</reference>
<keyword evidence="10" id="KW-1185">Reference proteome</keyword>
<dbReference type="Gene3D" id="1.20.1260.100">
    <property type="entry name" value="TspO/MBR protein"/>
    <property type="match status" value="1"/>
</dbReference>
<dbReference type="PANTHER" id="PTHR10057:SF0">
    <property type="entry name" value="TRANSLOCATOR PROTEIN"/>
    <property type="match status" value="1"/>
</dbReference>
<dbReference type="RefSeq" id="WP_140459012.1">
    <property type="nucleotide sequence ID" value="NZ_BAABFI010000004.1"/>
</dbReference>
<evidence type="ECO:0000256" key="1">
    <source>
        <dbReference type="ARBA" id="ARBA00004141"/>
    </source>
</evidence>
<evidence type="ECO:0000313" key="10">
    <source>
        <dbReference type="Proteomes" id="UP000618382"/>
    </source>
</evidence>
<feature type="transmembrane region" description="Helical" evidence="6">
    <location>
        <begin position="22"/>
        <end position="44"/>
    </location>
</feature>
<organism evidence="8 9">
    <name type="scientific">Cellulomonas oligotrophica</name>
    <dbReference type="NCBI Taxonomy" id="931536"/>
    <lineage>
        <taxon>Bacteria</taxon>
        <taxon>Bacillati</taxon>
        <taxon>Actinomycetota</taxon>
        <taxon>Actinomycetes</taxon>
        <taxon>Micrococcales</taxon>
        <taxon>Cellulomonadaceae</taxon>
        <taxon>Cellulomonas</taxon>
    </lineage>
</organism>
<proteinExistence type="inferred from homology"/>
<gene>
    <name evidence="7" type="primary">tspO</name>
    <name evidence="8" type="ORF">BKA21_000216</name>
    <name evidence="7" type="ORF">Col01nite_08930</name>
</gene>
<protein>
    <submittedName>
        <fullName evidence="8">Tryptophan-rich sensory protein</fullName>
    </submittedName>
</protein>
<feature type="transmembrane region" description="Helical" evidence="6">
    <location>
        <begin position="121"/>
        <end position="142"/>
    </location>
</feature>
<evidence type="ECO:0000313" key="8">
    <source>
        <dbReference type="EMBL" id="NYD84667.1"/>
    </source>
</evidence>
<name>A0A7Y9FCT9_9CELL</name>
<evidence type="ECO:0000256" key="4">
    <source>
        <dbReference type="ARBA" id="ARBA00022989"/>
    </source>
</evidence>
<feature type="transmembrane region" description="Helical" evidence="6">
    <location>
        <begin position="97"/>
        <end position="115"/>
    </location>
</feature>
<dbReference type="Proteomes" id="UP000618382">
    <property type="component" value="Unassembled WGS sequence"/>
</dbReference>
<evidence type="ECO:0000313" key="9">
    <source>
        <dbReference type="Proteomes" id="UP000577956"/>
    </source>
</evidence>
<comment type="caution">
    <text evidence="8">The sequence shown here is derived from an EMBL/GenBank/DDBJ whole genome shotgun (WGS) entry which is preliminary data.</text>
</comment>
<dbReference type="GO" id="GO:0033013">
    <property type="term" value="P:tetrapyrrole metabolic process"/>
    <property type="evidence" value="ECO:0007669"/>
    <property type="project" value="UniProtKB-ARBA"/>
</dbReference>
<comment type="subcellular location">
    <subcellularLocation>
        <location evidence="1">Membrane</location>
        <topology evidence="1">Multi-pass membrane protein</topology>
    </subcellularLocation>
</comment>
<dbReference type="PIRSF" id="PIRSF005859">
    <property type="entry name" value="PBR"/>
    <property type="match status" value="1"/>
</dbReference>
<keyword evidence="3 6" id="KW-0812">Transmembrane</keyword>
<keyword evidence="5 6" id="KW-0472">Membrane</keyword>
<dbReference type="AlphaFoldDB" id="A0A7Y9FCT9"/>
<accession>A0A7Y9FCT9</accession>
<keyword evidence="4 6" id="KW-1133">Transmembrane helix</keyword>
<dbReference type="InterPro" id="IPR038330">
    <property type="entry name" value="TspO/MBR-related_sf"/>
</dbReference>
<dbReference type="EMBL" id="BONN01000002">
    <property type="protein sequence ID" value="GIG31734.1"/>
    <property type="molecule type" value="Genomic_DNA"/>
</dbReference>
<dbReference type="PANTHER" id="PTHR10057">
    <property type="entry name" value="PERIPHERAL-TYPE BENZODIAZEPINE RECEPTOR"/>
    <property type="match status" value="1"/>
</dbReference>
<dbReference type="Pfam" id="PF03073">
    <property type="entry name" value="TspO_MBR"/>
    <property type="match status" value="1"/>
</dbReference>
<evidence type="ECO:0000256" key="5">
    <source>
        <dbReference type="ARBA" id="ARBA00023136"/>
    </source>
</evidence>
<dbReference type="EMBL" id="JACCBK010000001">
    <property type="protein sequence ID" value="NYD84667.1"/>
    <property type="molecule type" value="Genomic_DNA"/>
</dbReference>
<feature type="transmembrane region" description="Helical" evidence="6">
    <location>
        <begin position="149"/>
        <end position="172"/>
    </location>
</feature>
<dbReference type="CDD" id="cd15904">
    <property type="entry name" value="TSPO_MBR"/>
    <property type="match status" value="1"/>
</dbReference>
<reference evidence="7 10" key="2">
    <citation type="submission" date="2021-01" db="EMBL/GenBank/DDBJ databases">
        <title>Whole genome shotgun sequence of Cellulomonas oligotrophica NBRC 109435.</title>
        <authorList>
            <person name="Komaki H."/>
            <person name="Tamura T."/>
        </authorList>
    </citation>
    <scope>NUCLEOTIDE SEQUENCE [LARGE SCALE GENOMIC DNA]</scope>
    <source>
        <strain evidence="7 10">NBRC 109435</strain>
    </source>
</reference>
<dbReference type="GO" id="GO:0016020">
    <property type="term" value="C:membrane"/>
    <property type="evidence" value="ECO:0007669"/>
    <property type="project" value="UniProtKB-SubCell"/>
</dbReference>
<sequence length="173" mass="18471">MTTTAGPATDARPAPRRGARSVLVLVTLVVACLAVGAVGGLSTQGAVDGWYADAQKVPWNPPNWVFGPAWTVLYVLMAVAAWRVWRVGGLAHARPALLLWVAQLSLNAAWTPIFFSGSLVWVALVVIVALEAVLVATAVAFWRHDRLASWLLGPYMTWVAFATTLNVGIGVLN</sequence>
<dbReference type="InterPro" id="IPR004307">
    <property type="entry name" value="TspO_MBR"/>
</dbReference>
<feature type="transmembrane region" description="Helical" evidence="6">
    <location>
        <begin position="64"/>
        <end position="85"/>
    </location>
</feature>
<evidence type="ECO:0000256" key="2">
    <source>
        <dbReference type="ARBA" id="ARBA00007524"/>
    </source>
</evidence>
<evidence type="ECO:0000256" key="3">
    <source>
        <dbReference type="ARBA" id="ARBA00022692"/>
    </source>
</evidence>